<accession>A0AAD2H9M7</accession>
<dbReference type="Proteomes" id="UP001295794">
    <property type="component" value="Unassembled WGS sequence"/>
</dbReference>
<sequence length="99" mass="10915">VILTYVLDRSLIEPHQGPAHHSQRVQFFAPATAAAAVPSPLVSKLSAVSRKQCLESECLGSQFIRTVGWIPSPVLRSRYSTIPAQPFQFPARRLSSIMN</sequence>
<gene>
    <name evidence="1" type="ORF">MYCIT1_LOCUS16377</name>
</gene>
<dbReference type="EMBL" id="CAVNYO010000170">
    <property type="protein sequence ID" value="CAK5271380.1"/>
    <property type="molecule type" value="Genomic_DNA"/>
</dbReference>
<dbReference type="AlphaFoldDB" id="A0AAD2H9M7"/>
<name>A0AAD2H9M7_9AGAR</name>
<comment type="caution">
    <text evidence="1">The sequence shown here is derived from an EMBL/GenBank/DDBJ whole genome shotgun (WGS) entry which is preliminary data.</text>
</comment>
<feature type="non-terminal residue" evidence="1">
    <location>
        <position position="1"/>
    </location>
</feature>
<feature type="non-terminal residue" evidence="1">
    <location>
        <position position="99"/>
    </location>
</feature>
<proteinExistence type="predicted"/>
<organism evidence="1 2">
    <name type="scientific">Mycena citricolor</name>
    <dbReference type="NCBI Taxonomy" id="2018698"/>
    <lineage>
        <taxon>Eukaryota</taxon>
        <taxon>Fungi</taxon>
        <taxon>Dikarya</taxon>
        <taxon>Basidiomycota</taxon>
        <taxon>Agaricomycotina</taxon>
        <taxon>Agaricomycetes</taxon>
        <taxon>Agaricomycetidae</taxon>
        <taxon>Agaricales</taxon>
        <taxon>Marasmiineae</taxon>
        <taxon>Mycenaceae</taxon>
        <taxon>Mycena</taxon>
    </lineage>
</organism>
<reference evidence="1" key="1">
    <citation type="submission" date="2023-11" db="EMBL/GenBank/DDBJ databases">
        <authorList>
            <person name="De Vega J J."/>
            <person name="De Vega J J."/>
        </authorList>
    </citation>
    <scope>NUCLEOTIDE SEQUENCE</scope>
</reference>
<evidence type="ECO:0000313" key="1">
    <source>
        <dbReference type="EMBL" id="CAK5271380.1"/>
    </source>
</evidence>
<keyword evidence="2" id="KW-1185">Reference proteome</keyword>
<evidence type="ECO:0000313" key="2">
    <source>
        <dbReference type="Proteomes" id="UP001295794"/>
    </source>
</evidence>
<protein>
    <submittedName>
        <fullName evidence="1">Uncharacterized protein</fullName>
    </submittedName>
</protein>